<organism evidence="2 3">
    <name type="scientific">Crassostrea virginica</name>
    <name type="common">Eastern oyster</name>
    <dbReference type="NCBI Taxonomy" id="6565"/>
    <lineage>
        <taxon>Eukaryota</taxon>
        <taxon>Metazoa</taxon>
        <taxon>Spiralia</taxon>
        <taxon>Lophotrochozoa</taxon>
        <taxon>Mollusca</taxon>
        <taxon>Bivalvia</taxon>
        <taxon>Autobranchia</taxon>
        <taxon>Pteriomorphia</taxon>
        <taxon>Ostreida</taxon>
        <taxon>Ostreoidea</taxon>
        <taxon>Ostreidae</taxon>
        <taxon>Crassostrea</taxon>
    </lineage>
</organism>
<dbReference type="Proteomes" id="UP000694844">
    <property type="component" value="Chromosome 6"/>
</dbReference>
<accession>A0A8B8A6N5</accession>
<feature type="compositionally biased region" description="Basic and acidic residues" evidence="1">
    <location>
        <begin position="1"/>
        <end position="11"/>
    </location>
</feature>
<evidence type="ECO:0000313" key="3">
    <source>
        <dbReference type="RefSeq" id="XP_022286815.1"/>
    </source>
</evidence>
<dbReference type="RefSeq" id="XP_022286815.1">
    <property type="nucleotide sequence ID" value="XM_022431107.1"/>
</dbReference>
<keyword evidence="2" id="KW-1185">Reference proteome</keyword>
<feature type="region of interest" description="Disordered" evidence="1">
    <location>
        <begin position="315"/>
        <end position="414"/>
    </location>
</feature>
<protein>
    <submittedName>
        <fullName evidence="3">Proteoglycan 4-like</fullName>
    </submittedName>
</protein>
<dbReference type="GeneID" id="111099697"/>
<reference evidence="3" key="1">
    <citation type="submission" date="2025-08" db="UniProtKB">
        <authorList>
            <consortium name="RefSeq"/>
        </authorList>
    </citation>
    <scope>IDENTIFICATION</scope>
    <source>
        <tissue evidence="3">Whole sample</tissue>
    </source>
</reference>
<feature type="compositionally biased region" description="Pro residues" evidence="1">
    <location>
        <begin position="346"/>
        <end position="367"/>
    </location>
</feature>
<proteinExistence type="predicted"/>
<evidence type="ECO:0000256" key="1">
    <source>
        <dbReference type="SAM" id="MobiDB-lite"/>
    </source>
</evidence>
<feature type="compositionally biased region" description="Pro residues" evidence="1">
    <location>
        <begin position="381"/>
        <end position="392"/>
    </location>
</feature>
<dbReference type="OrthoDB" id="6102378at2759"/>
<sequence>MPEQQVIERRVYVSQPVRKRGLPPTPSETETETETETESVTSYCSTCTQTTASTNIIDDRNRVIHRRVVKNPRVLHAVIERPPRNTRKKPQEKEYVRPIENSMETKQYLLKKHLSDSVKYQNNGTQYSNYENVKIVKKPGRRPGSASSGNAVRTIRTFTEPPEQTIRRRVLVQHNDDTQRVFNDGRVVRRVIRRVEREEPRTVLVVRRPVVEDREGRVVRRVITRSRPSSYNGRDGGEPIIIRRERPSSYHAGMAQEYEPVQQEESSATEDETERVVREYRLQNNETRAVKQLEGDRWVDEHDVPDREVRSVGVQMTTNYVMPKPPEKEIRTIGTQTKQKKEKSSTPPPSPPREPTPPPPRIPTPPTKKPKKPKKKKTVLPPSPPPPPPPRIRTPEPEPVKVPVKPKPPPPLPVIYRKKARHQYVRVGGGWMKIDHYRNHHVPLKIYEHRREAANNKFLSIKYRYTKDKRKTPVAWAKYRSRVASES</sequence>
<gene>
    <name evidence="3" type="primary">LOC111099697</name>
</gene>
<name>A0A8B8A6N5_CRAVI</name>
<dbReference type="AlphaFoldDB" id="A0A8B8A6N5"/>
<feature type="region of interest" description="Disordered" evidence="1">
    <location>
        <begin position="1"/>
        <end position="40"/>
    </location>
</feature>
<feature type="compositionally biased region" description="Basic residues" evidence="1">
    <location>
        <begin position="368"/>
        <end position="378"/>
    </location>
</feature>
<evidence type="ECO:0000313" key="2">
    <source>
        <dbReference type="Proteomes" id="UP000694844"/>
    </source>
</evidence>
<dbReference type="KEGG" id="cvn:111099697"/>